<reference evidence="1 2" key="1">
    <citation type="submission" date="2019-09" db="EMBL/GenBank/DDBJ databases">
        <title>Whole genome sequence of Vibrio fortis.</title>
        <authorList>
            <person name="Das S.K."/>
        </authorList>
    </citation>
    <scope>NUCLEOTIDE SEQUENCE [LARGE SCALE GENOMIC DNA]</scope>
    <source>
        <strain evidence="1 2">AN60</strain>
    </source>
</reference>
<gene>
    <name evidence="1" type="ORF">F2P58_02555</name>
</gene>
<evidence type="ECO:0000313" key="1">
    <source>
        <dbReference type="EMBL" id="KAB0292122.1"/>
    </source>
</evidence>
<dbReference type="AlphaFoldDB" id="A0A5N3RDK2"/>
<proteinExistence type="predicted"/>
<evidence type="ECO:0000313" key="2">
    <source>
        <dbReference type="Proteomes" id="UP000326789"/>
    </source>
</evidence>
<sequence length="96" mass="11042">MIVAKELIPLCHYIRETIVHALGGEPNDFESDNDLENYIESIDINILNQLHDLIVMLDYFYALVLANQPLGSEARELLDTANRLIIDVKQMNELSW</sequence>
<dbReference type="Proteomes" id="UP000326789">
    <property type="component" value="Unassembled WGS sequence"/>
</dbReference>
<comment type="caution">
    <text evidence="1">The sequence shown here is derived from an EMBL/GenBank/DDBJ whole genome shotgun (WGS) entry which is preliminary data.</text>
</comment>
<accession>A0A5N3RDK2</accession>
<protein>
    <submittedName>
        <fullName evidence="1">Uncharacterized protein</fullName>
    </submittedName>
</protein>
<dbReference type="EMBL" id="VWSE01000002">
    <property type="protein sequence ID" value="KAB0292122.1"/>
    <property type="molecule type" value="Genomic_DNA"/>
</dbReference>
<name>A0A5N3RDK2_9VIBR</name>
<organism evidence="1 2">
    <name type="scientific">Vibrio fortis</name>
    <dbReference type="NCBI Taxonomy" id="212667"/>
    <lineage>
        <taxon>Bacteria</taxon>
        <taxon>Pseudomonadati</taxon>
        <taxon>Pseudomonadota</taxon>
        <taxon>Gammaproteobacteria</taxon>
        <taxon>Vibrionales</taxon>
        <taxon>Vibrionaceae</taxon>
        <taxon>Vibrio</taxon>
    </lineage>
</organism>